<dbReference type="OrthoDB" id="9795624at2"/>
<reference evidence="1 2" key="1">
    <citation type="submission" date="2018-02" db="EMBL/GenBank/DDBJ databases">
        <title>novel marine gammaproteobacteria from coastal saline agro ecosystem.</title>
        <authorList>
            <person name="Krishnan R."/>
            <person name="Ramesh Kumar N."/>
        </authorList>
    </citation>
    <scope>NUCLEOTIDE SEQUENCE [LARGE SCALE GENOMIC DNA]</scope>
    <source>
        <strain evidence="1 2">228</strain>
    </source>
</reference>
<sequence length="653" mass="74752">MDHPDLANASSGLPDIVAGPLLRRAEACRLVFWLVSTCSLQWQLKLSVGDGAEQAGQRPAGASQALQVGQRCWIHLLDFQLAQPLPDDQPVSYDLQYQRSDQPEAGWLGISQWAPELCYDNEALPRILVRQQLTQLLHGSCRKPHFPAGDGLERADQWLAEHRQQSNHWPSLMMLSGDQIYADDVAGPMLVAIHQVMALLGLWPEQLQGARVSNSAELLDSEHCYYDRQHLLPDTDLAEEVRRRFFRGVRKPIFTSDSAHNHLITFAEVVAMYCLVWSPLLWRHLQLACPARLTAEARQCFEREREHIEAFAGGLTAVRRVLAHLPSYMIFDDHDVTDDWNLNAEWEEAAYGNAFSRRIIGNALLGYLLCQGWGNQPERFAAVMPELQQWLLQAQQGEAAQRHDELITHLLGSRYWHYALATEPALVVLDTRTQRWRSERSLARPSGLMDWEALVELQQTLMDRQAVVLVSPAPVFGVKLIEAIQRLFTWIGKPLMVDAENWMAHPGAANVMLNIFRHPRTPQHFVILSGDVHYSFVYDIHLRFRRQGPTIWQITSSGLKNEFPHRLLDSFDRLNRWLYAPWSPLNWLTKRRRMRVHPRRPQQASRGERLINGAGVGYVRLDPAGEPLEVVQLMVDGRKLAFEVHEGEEEHWA</sequence>
<dbReference type="Proteomes" id="UP000238196">
    <property type="component" value="Unassembled WGS sequence"/>
</dbReference>
<dbReference type="CDD" id="cd07389">
    <property type="entry name" value="MPP_PhoD"/>
    <property type="match status" value="1"/>
</dbReference>
<dbReference type="InterPro" id="IPR018946">
    <property type="entry name" value="PhoD-like_MPP"/>
</dbReference>
<name>A0A2S5KTT9_9PROT</name>
<comment type="caution">
    <text evidence="1">The sequence shown here is derived from an EMBL/GenBank/DDBJ whole genome shotgun (WGS) entry which is preliminary data.</text>
</comment>
<dbReference type="AlphaFoldDB" id="A0A2S5KTT9"/>
<evidence type="ECO:0000313" key="1">
    <source>
        <dbReference type="EMBL" id="PPC77686.1"/>
    </source>
</evidence>
<evidence type="ECO:0008006" key="3">
    <source>
        <dbReference type="Google" id="ProtNLM"/>
    </source>
</evidence>
<dbReference type="SUPFAM" id="SSF56300">
    <property type="entry name" value="Metallo-dependent phosphatases"/>
    <property type="match status" value="1"/>
</dbReference>
<dbReference type="InterPro" id="IPR038607">
    <property type="entry name" value="PhoD-like_sf"/>
</dbReference>
<protein>
    <recommendedName>
        <fullName evidence="3">PhoD-like phosphatase metallophosphatase domain-containing protein</fullName>
    </recommendedName>
</protein>
<proteinExistence type="predicted"/>
<gene>
    <name evidence="1" type="ORF">C4K68_09215</name>
</gene>
<dbReference type="PANTHER" id="PTHR37031">
    <property type="entry name" value="METALLOPHOSPHATASE BINDING DOMAIN PROTEIN"/>
    <property type="match status" value="1"/>
</dbReference>
<dbReference type="EMBL" id="PRLP01000028">
    <property type="protein sequence ID" value="PPC77686.1"/>
    <property type="molecule type" value="Genomic_DNA"/>
</dbReference>
<dbReference type="Gene3D" id="3.60.21.70">
    <property type="entry name" value="PhoD-like phosphatase"/>
    <property type="match status" value="1"/>
</dbReference>
<dbReference type="InterPro" id="IPR029052">
    <property type="entry name" value="Metallo-depent_PP-like"/>
</dbReference>
<evidence type="ECO:0000313" key="2">
    <source>
        <dbReference type="Proteomes" id="UP000238196"/>
    </source>
</evidence>
<dbReference type="PANTHER" id="PTHR37031:SF2">
    <property type="entry name" value="PHOD-LIKE PHOSPHATASE METALLOPHOSPHATASE DOMAIN-CONTAINING PROTEIN"/>
    <property type="match status" value="1"/>
</dbReference>
<accession>A0A2S5KTT9</accession>
<organism evidence="1 2">
    <name type="scientific">Proteobacteria bacterium 228</name>
    <dbReference type="NCBI Taxonomy" id="2083153"/>
    <lineage>
        <taxon>Bacteria</taxon>
        <taxon>Pseudomonadati</taxon>
        <taxon>Pseudomonadota</taxon>
    </lineage>
</organism>